<reference evidence="3 4" key="1">
    <citation type="submission" date="2020-10" db="EMBL/GenBank/DDBJ databases">
        <title>Haloactinobacterium sp. RN3S43, a bacterium isolated from saline soil.</title>
        <authorList>
            <person name="Sun J.-Q."/>
        </authorList>
    </citation>
    <scope>NUCLEOTIDE SEQUENCE [LARGE SCALE GENOMIC DNA]</scope>
    <source>
        <strain evidence="3 4">RN3S43</strain>
    </source>
</reference>
<evidence type="ECO:0000313" key="4">
    <source>
        <dbReference type="Proteomes" id="UP000593758"/>
    </source>
</evidence>
<feature type="transmembrane region" description="Helical" evidence="1">
    <location>
        <begin position="177"/>
        <end position="194"/>
    </location>
</feature>
<keyword evidence="3" id="KW-0012">Acyltransferase</keyword>
<keyword evidence="1" id="KW-0812">Transmembrane</keyword>
<feature type="transmembrane region" description="Helical" evidence="1">
    <location>
        <begin position="312"/>
        <end position="333"/>
    </location>
</feature>
<dbReference type="KEGG" id="halt:IM660_08180"/>
<dbReference type="RefSeq" id="WP_193498836.1">
    <property type="nucleotide sequence ID" value="NZ_CP063169.1"/>
</dbReference>
<feature type="transmembrane region" description="Helical" evidence="1">
    <location>
        <begin position="66"/>
        <end position="86"/>
    </location>
</feature>
<keyword evidence="4" id="KW-1185">Reference proteome</keyword>
<feature type="transmembrane region" description="Helical" evidence="1">
    <location>
        <begin position="26"/>
        <end position="46"/>
    </location>
</feature>
<evidence type="ECO:0000259" key="2">
    <source>
        <dbReference type="Pfam" id="PF01757"/>
    </source>
</evidence>
<feature type="domain" description="Acyltransferase 3" evidence="2">
    <location>
        <begin position="23"/>
        <end position="364"/>
    </location>
</feature>
<feature type="transmembrane region" description="Helical" evidence="1">
    <location>
        <begin position="271"/>
        <end position="291"/>
    </location>
</feature>
<dbReference type="AlphaFoldDB" id="A0A7M1SXB6"/>
<dbReference type="EMBL" id="CP063169">
    <property type="protein sequence ID" value="QOR72195.1"/>
    <property type="molecule type" value="Genomic_DNA"/>
</dbReference>
<feature type="transmembrane region" description="Helical" evidence="1">
    <location>
        <begin position="385"/>
        <end position="404"/>
    </location>
</feature>
<dbReference type="InterPro" id="IPR002656">
    <property type="entry name" value="Acyl_transf_3_dom"/>
</dbReference>
<feature type="transmembrane region" description="Helical" evidence="1">
    <location>
        <begin position="345"/>
        <end position="364"/>
    </location>
</feature>
<dbReference type="Pfam" id="PF01757">
    <property type="entry name" value="Acyl_transf_3"/>
    <property type="match status" value="1"/>
</dbReference>
<feature type="transmembrane region" description="Helical" evidence="1">
    <location>
        <begin position="410"/>
        <end position="431"/>
    </location>
</feature>
<organism evidence="3 4">
    <name type="scientific">Ruania alkalisoli</name>
    <dbReference type="NCBI Taxonomy" id="2779775"/>
    <lineage>
        <taxon>Bacteria</taxon>
        <taxon>Bacillati</taxon>
        <taxon>Actinomycetota</taxon>
        <taxon>Actinomycetes</taxon>
        <taxon>Micrococcales</taxon>
        <taxon>Ruaniaceae</taxon>
        <taxon>Ruania</taxon>
    </lineage>
</organism>
<evidence type="ECO:0000256" key="1">
    <source>
        <dbReference type="SAM" id="Phobius"/>
    </source>
</evidence>
<sequence>MTTPLTAARPPGPSERSTPRDGFVDILRVFAISLVVLQHWLMPVIAYQDGHLSTGNALATEHGWTITWISQVMPLIFFTGGAATAISLRRRHARGVGRDTDWVAGRVRRLAVPVLALAAVWLPVPQVLLTLGVPAEPVITGARLVGALLWFLVIYVLLTVISPVMVRLAGRWRGREVAALALGAVLVDMLRFGTDITALGYLNVILVWAAVYQVGVHYTAGRLARVSGRWALAMAVAGFAGVALAVAWGPYPASMIGMPGEAISAMNPPTAVLLALAAGQLGLVLWARAPIMRWASQPAVSRALDRVCGASMTIYLWHTPALVIVAGAAVLGLGQGTPQPGSLPWFGQLPMWLAALTVALTLLVRLAGRVERTRLPAAPIAPAQVAGASLLVSLGLLGLTVYGFRPDSAWPVVATMAVVVGVILLGSRVTWPSQAETGRLSA</sequence>
<feature type="transmembrane region" description="Helical" evidence="1">
    <location>
        <begin position="107"/>
        <end position="124"/>
    </location>
</feature>
<feature type="transmembrane region" description="Helical" evidence="1">
    <location>
        <begin position="144"/>
        <end position="165"/>
    </location>
</feature>
<keyword evidence="3" id="KW-0808">Transferase</keyword>
<feature type="transmembrane region" description="Helical" evidence="1">
    <location>
        <begin position="200"/>
        <end position="218"/>
    </location>
</feature>
<dbReference type="GO" id="GO:0016747">
    <property type="term" value="F:acyltransferase activity, transferring groups other than amino-acyl groups"/>
    <property type="evidence" value="ECO:0007669"/>
    <property type="project" value="InterPro"/>
</dbReference>
<protein>
    <submittedName>
        <fullName evidence="3">Acyltransferase</fullName>
    </submittedName>
</protein>
<keyword evidence="1" id="KW-1133">Transmembrane helix</keyword>
<proteinExistence type="predicted"/>
<feature type="transmembrane region" description="Helical" evidence="1">
    <location>
        <begin position="230"/>
        <end position="251"/>
    </location>
</feature>
<name>A0A7M1SXB6_9MICO</name>
<evidence type="ECO:0000313" key="3">
    <source>
        <dbReference type="EMBL" id="QOR72195.1"/>
    </source>
</evidence>
<gene>
    <name evidence="3" type="ORF">IM660_08180</name>
</gene>
<accession>A0A7M1SXB6</accession>
<dbReference type="Proteomes" id="UP000593758">
    <property type="component" value="Chromosome"/>
</dbReference>
<keyword evidence="1" id="KW-0472">Membrane</keyword>